<dbReference type="SUPFAM" id="SSF55811">
    <property type="entry name" value="Nudix"/>
    <property type="match status" value="1"/>
</dbReference>
<feature type="domain" description="Nudix hydrolase" evidence="5">
    <location>
        <begin position="49"/>
        <end position="177"/>
    </location>
</feature>
<evidence type="ECO:0000256" key="2">
    <source>
        <dbReference type="ARBA" id="ARBA00005582"/>
    </source>
</evidence>
<comment type="caution">
    <text evidence="6">The sequence shown here is derived from an EMBL/GenBank/DDBJ whole genome shotgun (WGS) entry which is preliminary data.</text>
</comment>
<keyword evidence="3 4" id="KW-0378">Hydrolase</keyword>
<dbReference type="PANTHER" id="PTHR43046:SF14">
    <property type="entry name" value="MUTT_NUDIX FAMILY PROTEIN"/>
    <property type="match status" value="1"/>
</dbReference>
<keyword evidence="7" id="KW-1185">Reference proteome</keyword>
<comment type="similarity">
    <text evidence="2 4">Belongs to the Nudix hydrolase family.</text>
</comment>
<comment type="cofactor">
    <cofactor evidence="1">
        <name>Mg(2+)</name>
        <dbReference type="ChEBI" id="CHEBI:18420"/>
    </cofactor>
</comment>
<evidence type="ECO:0000256" key="1">
    <source>
        <dbReference type="ARBA" id="ARBA00001946"/>
    </source>
</evidence>
<dbReference type="AlphaFoldDB" id="A0A5D0TTI9"/>
<dbReference type="InterPro" id="IPR000086">
    <property type="entry name" value="NUDIX_hydrolase_dom"/>
</dbReference>
<dbReference type="PANTHER" id="PTHR43046">
    <property type="entry name" value="GDP-MANNOSE MANNOSYL HYDROLASE"/>
    <property type="match status" value="1"/>
</dbReference>
<organism evidence="6 7">
    <name type="scientific">Actinomadura syzygii</name>
    <dbReference type="NCBI Taxonomy" id="1427538"/>
    <lineage>
        <taxon>Bacteria</taxon>
        <taxon>Bacillati</taxon>
        <taxon>Actinomycetota</taxon>
        <taxon>Actinomycetes</taxon>
        <taxon>Streptosporangiales</taxon>
        <taxon>Thermomonosporaceae</taxon>
        <taxon>Actinomadura</taxon>
    </lineage>
</organism>
<dbReference type="OrthoDB" id="177518at2"/>
<gene>
    <name evidence="6" type="ORF">FXF65_37785</name>
</gene>
<dbReference type="Proteomes" id="UP000322634">
    <property type="component" value="Unassembled WGS sequence"/>
</dbReference>
<protein>
    <submittedName>
        <fullName evidence="6">NUDIX hydrolase</fullName>
    </submittedName>
</protein>
<dbReference type="InterPro" id="IPR020084">
    <property type="entry name" value="NUDIX_hydrolase_CS"/>
</dbReference>
<dbReference type="CDD" id="cd03424">
    <property type="entry name" value="NUDIX_ADPRase_Nudt5_UGPPase_Nudt14"/>
    <property type="match status" value="1"/>
</dbReference>
<evidence type="ECO:0000313" key="7">
    <source>
        <dbReference type="Proteomes" id="UP000322634"/>
    </source>
</evidence>
<dbReference type="InterPro" id="IPR020476">
    <property type="entry name" value="Nudix_hydrolase"/>
</dbReference>
<evidence type="ECO:0000259" key="5">
    <source>
        <dbReference type="PROSITE" id="PS51462"/>
    </source>
</evidence>
<dbReference type="EMBL" id="VSFF01000016">
    <property type="protein sequence ID" value="TYC08642.1"/>
    <property type="molecule type" value="Genomic_DNA"/>
</dbReference>
<evidence type="ECO:0000256" key="4">
    <source>
        <dbReference type="RuleBase" id="RU003476"/>
    </source>
</evidence>
<evidence type="ECO:0000313" key="6">
    <source>
        <dbReference type="EMBL" id="TYC08642.1"/>
    </source>
</evidence>
<dbReference type="PROSITE" id="PS51462">
    <property type="entry name" value="NUDIX"/>
    <property type="match status" value="1"/>
</dbReference>
<proteinExistence type="inferred from homology"/>
<sequence length="193" mass="21614">MPVTRESHSERTKWVVHGERLVDENPHIRVSIANVELPNGVVFDQYVFRVPRCVMTAVLDEAGENILLIWRHRFIVDQWDWEVPGGYAEPGEDPAVAAVREAEEETGWRPKNLQFLLSFQPMIGSADAPQDLYLAHGADLVGQPHVDEAEEVRWMPLAEAHQRIQRGEIIGAATVMAVLHALTAQVVAPPHSP</sequence>
<dbReference type="GO" id="GO:0016787">
    <property type="term" value="F:hydrolase activity"/>
    <property type="evidence" value="ECO:0007669"/>
    <property type="project" value="UniProtKB-KW"/>
</dbReference>
<dbReference type="Pfam" id="PF00293">
    <property type="entry name" value="NUDIX"/>
    <property type="match status" value="1"/>
</dbReference>
<dbReference type="PRINTS" id="PR00502">
    <property type="entry name" value="NUDIXFAMILY"/>
</dbReference>
<reference evidence="6 7" key="1">
    <citation type="submission" date="2019-08" db="EMBL/GenBank/DDBJ databases">
        <title>Actinomadura sp. nov. CYP1-5 isolated from mountain soil.</title>
        <authorList>
            <person name="Songsumanus A."/>
            <person name="Kuncharoen N."/>
            <person name="Kudo T."/>
            <person name="Yuki M."/>
            <person name="Igarashi Y."/>
            <person name="Tanasupawat S."/>
        </authorList>
    </citation>
    <scope>NUCLEOTIDE SEQUENCE [LARGE SCALE GENOMIC DNA]</scope>
    <source>
        <strain evidence="6 7">GKU157</strain>
    </source>
</reference>
<evidence type="ECO:0000256" key="3">
    <source>
        <dbReference type="ARBA" id="ARBA00022801"/>
    </source>
</evidence>
<dbReference type="Gene3D" id="3.90.79.10">
    <property type="entry name" value="Nucleoside Triphosphate Pyrophosphohydrolase"/>
    <property type="match status" value="1"/>
</dbReference>
<name>A0A5D0TTI9_9ACTN</name>
<dbReference type="InterPro" id="IPR015797">
    <property type="entry name" value="NUDIX_hydrolase-like_dom_sf"/>
</dbReference>
<dbReference type="PROSITE" id="PS00893">
    <property type="entry name" value="NUDIX_BOX"/>
    <property type="match status" value="1"/>
</dbReference>
<accession>A0A5D0TTI9</accession>